<dbReference type="AlphaFoldDB" id="A0A233SJ15"/>
<name>A0A233SJ15_STRDA</name>
<gene>
    <name evidence="1" type="ORF">BEK98_15975</name>
</gene>
<dbReference type="Proteomes" id="UP000215483">
    <property type="component" value="Unassembled WGS sequence"/>
</dbReference>
<evidence type="ECO:0000313" key="1">
    <source>
        <dbReference type="EMBL" id="OXY95637.1"/>
    </source>
</evidence>
<evidence type="ECO:0000313" key="2">
    <source>
        <dbReference type="Proteomes" id="UP000215483"/>
    </source>
</evidence>
<protein>
    <submittedName>
        <fullName evidence="1">Uncharacterized protein</fullName>
    </submittedName>
</protein>
<accession>A0A233SJ15</accession>
<proteinExistence type="predicted"/>
<dbReference type="EMBL" id="MCGQ01000013">
    <property type="protein sequence ID" value="OXY95637.1"/>
    <property type="molecule type" value="Genomic_DNA"/>
</dbReference>
<reference evidence="1 2" key="1">
    <citation type="submission" date="2016-07" db="EMBL/GenBank/DDBJ databases">
        <title>Draft genome of Streptomyces diastatochromogenes.</title>
        <authorList>
            <person name="Podduturi R."/>
            <person name="Lukassen M.B."/>
            <person name="Clausen N."/>
            <person name="Nielsen J.L."/>
            <person name="Jorgensen N.O."/>
        </authorList>
    </citation>
    <scope>NUCLEOTIDE SEQUENCE [LARGE SCALE GENOMIC DNA]</scope>
    <source>
        <strain evidence="1 2">DSM 40608</strain>
    </source>
</reference>
<comment type="caution">
    <text evidence="1">The sequence shown here is derived from an EMBL/GenBank/DDBJ whole genome shotgun (WGS) entry which is preliminary data.</text>
</comment>
<keyword evidence="2" id="KW-1185">Reference proteome</keyword>
<sequence length="66" mass="7400">MVDGVALLDLIQRHFQQVAPIADHSAYEGHTRYPGALTLMCPRRCGLRLCLLTLPLSFLARCLLHL</sequence>
<organism evidence="1 2">
    <name type="scientific">Streptomyces diastatochromogenes</name>
    <dbReference type="NCBI Taxonomy" id="42236"/>
    <lineage>
        <taxon>Bacteria</taxon>
        <taxon>Bacillati</taxon>
        <taxon>Actinomycetota</taxon>
        <taxon>Actinomycetes</taxon>
        <taxon>Kitasatosporales</taxon>
        <taxon>Streptomycetaceae</taxon>
        <taxon>Streptomyces</taxon>
    </lineage>
</organism>